<dbReference type="EMBL" id="KV454475">
    <property type="protein sequence ID" value="ODV64148.1"/>
    <property type="molecule type" value="Genomic_DNA"/>
</dbReference>
<gene>
    <name evidence="2" type="ORF">ASCRUDRAFT_6017</name>
</gene>
<accession>A0A1D2VRE2</accession>
<keyword evidence="3" id="KW-1185">Reference proteome</keyword>
<protein>
    <submittedName>
        <fullName evidence="2">Uncharacterized protein</fullName>
    </submittedName>
</protein>
<feature type="transmembrane region" description="Helical" evidence="1">
    <location>
        <begin position="86"/>
        <end position="105"/>
    </location>
</feature>
<dbReference type="InParanoid" id="A0A1D2VRE2"/>
<dbReference type="RefSeq" id="XP_020050455.1">
    <property type="nucleotide sequence ID" value="XM_020191254.1"/>
</dbReference>
<organism evidence="2 3">
    <name type="scientific">Ascoidea rubescens DSM 1968</name>
    <dbReference type="NCBI Taxonomy" id="1344418"/>
    <lineage>
        <taxon>Eukaryota</taxon>
        <taxon>Fungi</taxon>
        <taxon>Dikarya</taxon>
        <taxon>Ascomycota</taxon>
        <taxon>Saccharomycotina</taxon>
        <taxon>Saccharomycetes</taxon>
        <taxon>Ascoideaceae</taxon>
        <taxon>Ascoidea</taxon>
    </lineage>
</organism>
<keyword evidence="1" id="KW-1133">Transmembrane helix</keyword>
<dbReference type="AlphaFoldDB" id="A0A1D2VRE2"/>
<proteinExistence type="predicted"/>
<name>A0A1D2VRE2_9ASCO</name>
<dbReference type="GeneID" id="30964890"/>
<sequence length="117" mass="13303">MKSSIILRQATNAAKLHKSGFNPYWIKSEFKRVGNNFIGWGVGITTYNFKMIPSMIARQAAKEAATKGFSKKIGPSFWSTEFKRQVPLVLGWSVGISACLFWPALPWTFFHWTNNND</sequence>
<keyword evidence="1" id="KW-0812">Transmembrane</keyword>
<keyword evidence="1" id="KW-0472">Membrane</keyword>
<evidence type="ECO:0000313" key="3">
    <source>
        <dbReference type="Proteomes" id="UP000095038"/>
    </source>
</evidence>
<evidence type="ECO:0000313" key="2">
    <source>
        <dbReference type="EMBL" id="ODV64148.1"/>
    </source>
</evidence>
<reference evidence="3" key="1">
    <citation type="submission" date="2016-05" db="EMBL/GenBank/DDBJ databases">
        <title>Comparative genomics of biotechnologically important yeasts.</title>
        <authorList>
            <consortium name="DOE Joint Genome Institute"/>
            <person name="Riley R."/>
            <person name="Haridas S."/>
            <person name="Wolfe K.H."/>
            <person name="Lopes M.R."/>
            <person name="Hittinger C.T."/>
            <person name="Goker M."/>
            <person name="Salamov A."/>
            <person name="Wisecaver J."/>
            <person name="Long T.M."/>
            <person name="Aerts A.L."/>
            <person name="Barry K."/>
            <person name="Choi C."/>
            <person name="Clum A."/>
            <person name="Coughlan A.Y."/>
            <person name="Deshpande S."/>
            <person name="Douglass A.P."/>
            <person name="Hanson S.J."/>
            <person name="Klenk H.-P."/>
            <person name="Labutti K."/>
            <person name="Lapidus A."/>
            <person name="Lindquist E."/>
            <person name="Lipzen A."/>
            <person name="Meier-Kolthoff J.P."/>
            <person name="Ohm R.A."/>
            <person name="Otillar R.P."/>
            <person name="Pangilinan J."/>
            <person name="Peng Y."/>
            <person name="Rokas A."/>
            <person name="Rosa C.A."/>
            <person name="Scheuner C."/>
            <person name="Sibirny A.A."/>
            <person name="Slot J.C."/>
            <person name="Stielow J.B."/>
            <person name="Sun H."/>
            <person name="Kurtzman C.P."/>
            <person name="Blackwell M."/>
            <person name="Grigoriev I.V."/>
            <person name="Jeffries T.W."/>
        </authorList>
    </citation>
    <scope>NUCLEOTIDE SEQUENCE [LARGE SCALE GENOMIC DNA]</scope>
    <source>
        <strain evidence="3">DSM 1968</strain>
    </source>
</reference>
<dbReference type="Proteomes" id="UP000095038">
    <property type="component" value="Unassembled WGS sequence"/>
</dbReference>
<evidence type="ECO:0000256" key="1">
    <source>
        <dbReference type="SAM" id="Phobius"/>
    </source>
</evidence>